<evidence type="ECO:0000256" key="4">
    <source>
        <dbReference type="ARBA" id="ARBA00023136"/>
    </source>
</evidence>
<name>A0ABV0IAK6_VEIPA</name>
<dbReference type="InterPro" id="IPR006260">
    <property type="entry name" value="TonB/TolA_C"/>
</dbReference>
<dbReference type="Pfam" id="PF03544">
    <property type="entry name" value="TonB_C"/>
    <property type="match status" value="1"/>
</dbReference>
<gene>
    <name evidence="8" type="ORF">CYJ21_005450</name>
</gene>
<evidence type="ECO:0000259" key="7">
    <source>
        <dbReference type="PROSITE" id="PS52015"/>
    </source>
</evidence>
<comment type="caution">
    <text evidence="8">The sequence shown here is derived from an EMBL/GenBank/DDBJ whole genome shotgun (WGS) entry which is preliminary data.</text>
</comment>
<evidence type="ECO:0000313" key="9">
    <source>
        <dbReference type="Proteomes" id="UP000234197"/>
    </source>
</evidence>
<keyword evidence="4 6" id="KW-0472">Membrane</keyword>
<evidence type="ECO:0000256" key="5">
    <source>
        <dbReference type="SAM" id="MobiDB-lite"/>
    </source>
</evidence>
<dbReference type="NCBIfam" id="TIGR01352">
    <property type="entry name" value="tonB_Cterm"/>
    <property type="match status" value="1"/>
</dbReference>
<feature type="compositionally biased region" description="Polar residues" evidence="5">
    <location>
        <begin position="146"/>
        <end position="157"/>
    </location>
</feature>
<sequence>MVDKRYGIPFVAALVLNLVYWGVVGDWFGHIKPPETPKKDLVINLDMGQQEPPQEKKDPEKLKIQPDDKPVAGGGKAGSVLPDLSGKPTEGLKNLNPYLGGNETASVNLNGNTDNPVGNPGSGNVPGPGGGNAGNGGKANDGLGSQEGNPGTSNTEGTGYFDVSGYRASLDANKVMPPQAVRRGITGVVTIRVYFDGEGNYISAKIEQSSGSSLLDNDALALAARSGSAINTTGEPKSDVFYIKYNFE</sequence>
<dbReference type="InterPro" id="IPR037682">
    <property type="entry name" value="TonB_C"/>
</dbReference>
<feature type="domain" description="TonB C-terminal" evidence="7">
    <location>
        <begin position="161"/>
        <end position="248"/>
    </location>
</feature>
<evidence type="ECO:0000256" key="2">
    <source>
        <dbReference type="ARBA" id="ARBA00022692"/>
    </source>
</evidence>
<accession>A0ABV0IAK6</accession>
<keyword evidence="3 6" id="KW-1133">Transmembrane helix</keyword>
<dbReference type="Proteomes" id="UP000234197">
    <property type="component" value="Unassembled WGS sequence"/>
</dbReference>
<protein>
    <submittedName>
        <fullName evidence="8">Energy transducer TonB</fullName>
    </submittedName>
</protein>
<evidence type="ECO:0000313" key="8">
    <source>
        <dbReference type="EMBL" id="MEO9178388.1"/>
    </source>
</evidence>
<proteinExistence type="predicted"/>
<feature type="compositionally biased region" description="Gly residues" evidence="5">
    <location>
        <begin position="120"/>
        <end position="139"/>
    </location>
</feature>
<evidence type="ECO:0000256" key="6">
    <source>
        <dbReference type="SAM" id="Phobius"/>
    </source>
</evidence>
<feature type="compositionally biased region" description="Basic and acidic residues" evidence="5">
    <location>
        <begin position="53"/>
        <end position="70"/>
    </location>
</feature>
<dbReference type="Gene3D" id="3.30.1150.10">
    <property type="match status" value="1"/>
</dbReference>
<feature type="compositionally biased region" description="Polar residues" evidence="5">
    <location>
        <begin position="103"/>
        <end position="113"/>
    </location>
</feature>
<feature type="region of interest" description="Disordered" evidence="5">
    <location>
        <begin position="50"/>
        <end position="157"/>
    </location>
</feature>
<keyword evidence="9" id="KW-1185">Reference proteome</keyword>
<comment type="subcellular location">
    <subcellularLocation>
        <location evidence="1">Membrane</location>
        <topology evidence="1">Single-pass membrane protein</topology>
    </subcellularLocation>
</comment>
<dbReference type="SUPFAM" id="SSF74653">
    <property type="entry name" value="TolA/TonB C-terminal domain"/>
    <property type="match status" value="1"/>
</dbReference>
<reference evidence="8 9" key="2">
    <citation type="submission" date="2024-04" db="EMBL/GenBank/DDBJ databases">
        <title>Na.</title>
        <authorList>
            <person name="Choi B."/>
        </authorList>
    </citation>
    <scope>NUCLEOTIDE SEQUENCE [LARGE SCALE GENOMIC DNA]</scope>
    <source>
        <strain evidence="8 9">UMB0138</strain>
    </source>
</reference>
<dbReference type="RefSeq" id="WP_101928576.1">
    <property type="nucleotide sequence ID" value="NZ_JAWGLM010000006.1"/>
</dbReference>
<evidence type="ECO:0000256" key="1">
    <source>
        <dbReference type="ARBA" id="ARBA00004167"/>
    </source>
</evidence>
<keyword evidence="2 6" id="KW-0812">Transmembrane</keyword>
<dbReference type="EMBL" id="PKMC02000006">
    <property type="protein sequence ID" value="MEO9178388.1"/>
    <property type="molecule type" value="Genomic_DNA"/>
</dbReference>
<organism evidence="8 9">
    <name type="scientific">Veillonella parvula</name>
    <name type="common">Staphylococcus parvulus</name>
    <dbReference type="NCBI Taxonomy" id="29466"/>
    <lineage>
        <taxon>Bacteria</taxon>
        <taxon>Bacillati</taxon>
        <taxon>Bacillota</taxon>
        <taxon>Negativicutes</taxon>
        <taxon>Veillonellales</taxon>
        <taxon>Veillonellaceae</taxon>
        <taxon>Veillonella</taxon>
    </lineage>
</organism>
<reference evidence="9" key="1">
    <citation type="submission" date="2017-12" db="EMBL/GenBank/DDBJ databases">
        <title>Phylogenetic diversity of female urinary microbiome.</title>
        <authorList>
            <person name="Thomas-White K."/>
            <person name="Wolfe A.J."/>
        </authorList>
    </citation>
    <scope>NUCLEOTIDE SEQUENCE [LARGE SCALE GENOMIC DNA]</scope>
    <source>
        <strain evidence="9">UMB0138</strain>
    </source>
</reference>
<dbReference type="PROSITE" id="PS52015">
    <property type="entry name" value="TONB_CTD"/>
    <property type="match status" value="1"/>
</dbReference>
<feature type="transmembrane region" description="Helical" evidence="6">
    <location>
        <begin position="6"/>
        <end position="29"/>
    </location>
</feature>
<evidence type="ECO:0000256" key="3">
    <source>
        <dbReference type="ARBA" id="ARBA00022989"/>
    </source>
</evidence>